<keyword evidence="1" id="KW-0175">Coiled coil</keyword>
<comment type="caution">
    <text evidence="2">The sequence shown here is derived from an EMBL/GenBank/DDBJ whole genome shotgun (WGS) entry which is preliminary data.</text>
</comment>
<protein>
    <submittedName>
        <fullName evidence="2">Uncharacterized protein</fullName>
    </submittedName>
</protein>
<gene>
    <name evidence="2" type="ORF">Sradi_0181000</name>
</gene>
<dbReference type="AlphaFoldDB" id="A0AAW2W1V9"/>
<sequence length="76" mass="8953">MDKLEYIEKEIVELNEQRTNLYATLKGQKQLSHDAQAKVHEIEEDISALENTTPLNDVIVENWNLREQVWQSSRKT</sequence>
<accession>A0AAW2W1V9</accession>
<organism evidence="2">
    <name type="scientific">Sesamum radiatum</name>
    <name type="common">Black benniseed</name>
    <dbReference type="NCBI Taxonomy" id="300843"/>
    <lineage>
        <taxon>Eukaryota</taxon>
        <taxon>Viridiplantae</taxon>
        <taxon>Streptophyta</taxon>
        <taxon>Embryophyta</taxon>
        <taxon>Tracheophyta</taxon>
        <taxon>Spermatophyta</taxon>
        <taxon>Magnoliopsida</taxon>
        <taxon>eudicotyledons</taxon>
        <taxon>Gunneridae</taxon>
        <taxon>Pentapetalae</taxon>
        <taxon>asterids</taxon>
        <taxon>lamiids</taxon>
        <taxon>Lamiales</taxon>
        <taxon>Pedaliaceae</taxon>
        <taxon>Sesamum</taxon>
    </lineage>
</organism>
<reference evidence="2" key="1">
    <citation type="submission" date="2020-06" db="EMBL/GenBank/DDBJ databases">
        <authorList>
            <person name="Li T."/>
            <person name="Hu X."/>
            <person name="Zhang T."/>
            <person name="Song X."/>
            <person name="Zhang H."/>
            <person name="Dai N."/>
            <person name="Sheng W."/>
            <person name="Hou X."/>
            <person name="Wei L."/>
        </authorList>
    </citation>
    <scope>NUCLEOTIDE SEQUENCE</scope>
    <source>
        <strain evidence="2">G02</strain>
        <tissue evidence="2">Leaf</tissue>
    </source>
</reference>
<evidence type="ECO:0000256" key="1">
    <source>
        <dbReference type="SAM" id="Coils"/>
    </source>
</evidence>
<feature type="coiled-coil region" evidence="1">
    <location>
        <begin position="4"/>
        <end position="52"/>
    </location>
</feature>
<name>A0AAW2W1V9_SESRA</name>
<proteinExistence type="predicted"/>
<evidence type="ECO:0000313" key="2">
    <source>
        <dbReference type="EMBL" id="KAL0434731.1"/>
    </source>
</evidence>
<dbReference type="EMBL" id="JACGWJ010000002">
    <property type="protein sequence ID" value="KAL0434731.1"/>
    <property type="molecule type" value="Genomic_DNA"/>
</dbReference>
<reference evidence="2" key="2">
    <citation type="journal article" date="2024" name="Plant">
        <title>Genomic evolution and insights into agronomic trait innovations of Sesamum species.</title>
        <authorList>
            <person name="Miao H."/>
            <person name="Wang L."/>
            <person name="Qu L."/>
            <person name="Liu H."/>
            <person name="Sun Y."/>
            <person name="Le M."/>
            <person name="Wang Q."/>
            <person name="Wei S."/>
            <person name="Zheng Y."/>
            <person name="Lin W."/>
            <person name="Duan Y."/>
            <person name="Cao H."/>
            <person name="Xiong S."/>
            <person name="Wang X."/>
            <person name="Wei L."/>
            <person name="Li C."/>
            <person name="Ma Q."/>
            <person name="Ju M."/>
            <person name="Zhao R."/>
            <person name="Li G."/>
            <person name="Mu C."/>
            <person name="Tian Q."/>
            <person name="Mei H."/>
            <person name="Zhang T."/>
            <person name="Gao T."/>
            <person name="Zhang H."/>
        </authorList>
    </citation>
    <scope>NUCLEOTIDE SEQUENCE</scope>
    <source>
        <strain evidence="2">G02</strain>
    </source>
</reference>